<keyword evidence="5" id="KW-1185">Reference proteome</keyword>
<keyword evidence="2 3" id="KW-0687">Ribonucleoprotein</keyword>
<keyword evidence="1 3" id="KW-0689">Ribosomal protein</keyword>
<evidence type="ECO:0000313" key="5">
    <source>
        <dbReference type="Proteomes" id="UP000287171"/>
    </source>
</evidence>
<dbReference type="RefSeq" id="WP_126628463.1">
    <property type="nucleotide sequence ID" value="NZ_BIFT01000001.1"/>
</dbReference>
<comment type="caution">
    <text evidence="4">The sequence shown here is derived from an EMBL/GenBank/DDBJ whole genome shotgun (WGS) entry which is preliminary data.</text>
</comment>
<dbReference type="GO" id="GO:0015935">
    <property type="term" value="C:small ribosomal subunit"/>
    <property type="evidence" value="ECO:0007669"/>
    <property type="project" value="TreeGrafter"/>
</dbReference>
<proteinExistence type="inferred from homology"/>
<dbReference type="PANTHER" id="PTHR12919">
    <property type="entry name" value="30S RIBOSOMAL PROTEIN S16"/>
    <property type="match status" value="1"/>
</dbReference>
<dbReference type="HAMAP" id="MF_00385">
    <property type="entry name" value="Ribosomal_bS16"/>
    <property type="match status" value="1"/>
</dbReference>
<evidence type="ECO:0000313" key="4">
    <source>
        <dbReference type="EMBL" id="GCE28219.1"/>
    </source>
</evidence>
<dbReference type="GO" id="GO:0003735">
    <property type="term" value="F:structural constituent of ribosome"/>
    <property type="evidence" value="ECO:0007669"/>
    <property type="project" value="InterPro"/>
</dbReference>
<dbReference type="Pfam" id="PF00886">
    <property type="entry name" value="Ribosomal_S16"/>
    <property type="match status" value="1"/>
</dbReference>
<evidence type="ECO:0000256" key="2">
    <source>
        <dbReference type="ARBA" id="ARBA00023274"/>
    </source>
</evidence>
<dbReference type="InterPro" id="IPR023803">
    <property type="entry name" value="Ribosomal_bS16_dom_sf"/>
</dbReference>
<accession>A0A402BA84</accession>
<dbReference type="InterPro" id="IPR000307">
    <property type="entry name" value="Ribosomal_bS16"/>
</dbReference>
<evidence type="ECO:0000256" key="3">
    <source>
        <dbReference type="HAMAP-Rule" id="MF_00385"/>
    </source>
</evidence>
<sequence>MTVKIRLKRTGMKKAPSYRVVVADARSPRDGRIIENIGWYNPRVEPSAININEEKALGWLKNGAQPTESVSLLLKRAGILERFTQEKTAAKAATAEQKTSKEA</sequence>
<organism evidence="4 5">
    <name type="scientific">Dictyobacter alpinus</name>
    <dbReference type="NCBI Taxonomy" id="2014873"/>
    <lineage>
        <taxon>Bacteria</taxon>
        <taxon>Bacillati</taxon>
        <taxon>Chloroflexota</taxon>
        <taxon>Ktedonobacteria</taxon>
        <taxon>Ktedonobacterales</taxon>
        <taxon>Dictyobacteraceae</taxon>
        <taxon>Dictyobacter</taxon>
    </lineage>
</organism>
<dbReference type="EMBL" id="BIFT01000001">
    <property type="protein sequence ID" value="GCE28219.1"/>
    <property type="molecule type" value="Genomic_DNA"/>
</dbReference>
<reference evidence="5" key="1">
    <citation type="submission" date="2018-12" db="EMBL/GenBank/DDBJ databases">
        <title>Tengunoibacter tsumagoiensis gen. nov., sp. nov., Dictyobacter kobayashii sp. nov., D. alpinus sp. nov., and D. joshuensis sp. nov. and description of Dictyobacteraceae fam. nov. within the order Ktedonobacterales isolated from Tengu-no-mugimeshi.</title>
        <authorList>
            <person name="Wang C.M."/>
            <person name="Zheng Y."/>
            <person name="Sakai Y."/>
            <person name="Toyoda A."/>
            <person name="Minakuchi Y."/>
            <person name="Abe K."/>
            <person name="Yokota A."/>
            <person name="Yabe S."/>
        </authorList>
    </citation>
    <scope>NUCLEOTIDE SEQUENCE [LARGE SCALE GENOMIC DNA]</scope>
    <source>
        <strain evidence="5">Uno16</strain>
    </source>
</reference>
<dbReference type="GO" id="GO:0005737">
    <property type="term" value="C:cytoplasm"/>
    <property type="evidence" value="ECO:0007669"/>
    <property type="project" value="UniProtKB-ARBA"/>
</dbReference>
<dbReference type="NCBIfam" id="TIGR00002">
    <property type="entry name" value="S16"/>
    <property type="match status" value="1"/>
</dbReference>
<dbReference type="Proteomes" id="UP000287171">
    <property type="component" value="Unassembled WGS sequence"/>
</dbReference>
<dbReference type="SUPFAM" id="SSF54565">
    <property type="entry name" value="Ribosomal protein S16"/>
    <property type="match status" value="1"/>
</dbReference>
<comment type="similarity">
    <text evidence="3">Belongs to the bacterial ribosomal protein bS16 family.</text>
</comment>
<gene>
    <name evidence="3 4" type="primary">rpsP</name>
    <name evidence="4" type="ORF">KDA_37030</name>
</gene>
<evidence type="ECO:0000256" key="1">
    <source>
        <dbReference type="ARBA" id="ARBA00022980"/>
    </source>
</evidence>
<dbReference type="Gene3D" id="3.30.1320.10">
    <property type="match status" value="1"/>
</dbReference>
<dbReference type="GO" id="GO:0006412">
    <property type="term" value="P:translation"/>
    <property type="evidence" value="ECO:0007669"/>
    <property type="project" value="UniProtKB-UniRule"/>
</dbReference>
<dbReference type="PANTHER" id="PTHR12919:SF20">
    <property type="entry name" value="SMALL RIBOSOMAL SUBUNIT PROTEIN BS16M"/>
    <property type="match status" value="1"/>
</dbReference>
<protein>
    <recommendedName>
        <fullName evidence="3">Small ribosomal subunit protein bS16</fullName>
    </recommendedName>
</protein>
<name>A0A402BA84_9CHLR</name>
<dbReference type="AlphaFoldDB" id="A0A402BA84"/>
<dbReference type="OrthoDB" id="9807878at2"/>